<dbReference type="AlphaFoldDB" id="A0ABD3EK98"/>
<proteinExistence type="predicted"/>
<dbReference type="EMBL" id="JAVIJP010000005">
    <property type="protein sequence ID" value="KAL3653664.1"/>
    <property type="molecule type" value="Genomic_DNA"/>
</dbReference>
<keyword evidence="2" id="KW-1185">Reference proteome</keyword>
<protein>
    <submittedName>
        <fullName evidence="1">Uncharacterized protein</fullName>
    </submittedName>
</protein>
<gene>
    <name evidence="1" type="ORF">CASFOL_003345</name>
</gene>
<name>A0ABD3EK98_9LAMI</name>
<dbReference type="Proteomes" id="UP001632038">
    <property type="component" value="Unassembled WGS sequence"/>
</dbReference>
<accession>A0ABD3EK98</accession>
<evidence type="ECO:0000313" key="1">
    <source>
        <dbReference type="EMBL" id="KAL3653664.1"/>
    </source>
</evidence>
<sequence length="339" mass="39401">MSDAKSNLSSAERAQKFTEQLQLYDQIMDCVLWLPESDFTIACSCDQCRLKIARLMKFEKDLQAKKSLIENYLCQTNDKEETCMNISTCVNWTKRLFNMFQKNLKAVCKELEVPLKLDKCSRLETLDKYVTQKLIDCQIIGPRVEKDQDPDTVDSEDSTPSDSYIVLETLGHGYNHYERTIAKDKAFDIIKKIENLENAHDMAKKIAQAEKMSLDPAVSKNYLEEQIEYVEKLPIDELLHEFDELIGRFHTRDYHNAVYDKAREFISKTCFDMIEKGKKFWQGAPSLSTECSDHNSNGLNETLDSLIYEVNSFEDQWRDDYAKFFNSSDRSNPKRQATS</sequence>
<organism evidence="1 2">
    <name type="scientific">Castilleja foliolosa</name>
    <dbReference type="NCBI Taxonomy" id="1961234"/>
    <lineage>
        <taxon>Eukaryota</taxon>
        <taxon>Viridiplantae</taxon>
        <taxon>Streptophyta</taxon>
        <taxon>Embryophyta</taxon>
        <taxon>Tracheophyta</taxon>
        <taxon>Spermatophyta</taxon>
        <taxon>Magnoliopsida</taxon>
        <taxon>eudicotyledons</taxon>
        <taxon>Gunneridae</taxon>
        <taxon>Pentapetalae</taxon>
        <taxon>asterids</taxon>
        <taxon>lamiids</taxon>
        <taxon>Lamiales</taxon>
        <taxon>Orobanchaceae</taxon>
        <taxon>Pedicularideae</taxon>
        <taxon>Castillejinae</taxon>
        <taxon>Castilleja</taxon>
    </lineage>
</organism>
<evidence type="ECO:0000313" key="2">
    <source>
        <dbReference type="Proteomes" id="UP001632038"/>
    </source>
</evidence>
<comment type="caution">
    <text evidence="1">The sequence shown here is derived from an EMBL/GenBank/DDBJ whole genome shotgun (WGS) entry which is preliminary data.</text>
</comment>
<reference evidence="2" key="1">
    <citation type="journal article" date="2024" name="IScience">
        <title>Strigolactones Initiate the Formation of Haustorium-like Structures in Castilleja.</title>
        <authorList>
            <person name="Buerger M."/>
            <person name="Peterson D."/>
            <person name="Chory J."/>
        </authorList>
    </citation>
    <scope>NUCLEOTIDE SEQUENCE [LARGE SCALE GENOMIC DNA]</scope>
</reference>